<dbReference type="Gene3D" id="3.80.10.10">
    <property type="entry name" value="Ribonuclease Inhibitor"/>
    <property type="match status" value="4"/>
</dbReference>
<reference evidence="4" key="1">
    <citation type="submission" date="2025-08" db="UniProtKB">
        <authorList>
            <consortium name="RefSeq"/>
        </authorList>
    </citation>
    <scope>IDENTIFICATION</scope>
    <source>
        <tissue evidence="4">Leaf</tissue>
    </source>
</reference>
<dbReference type="PANTHER" id="PTHR33463:SF203">
    <property type="entry name" value="AAA+ ATPASE DOMAIN-CONTAINING PROTEIN"/>
    <property type="match status" value="1"/>
</dbReference>
<gene>
    <name evidence="4" type="primary">LOC125315294</name>
</gene>
<dbReference type="InterPro" id="IPR057135">
    <property type="entry name" value="At4g27190-like_LRR"/>
</dbReference>
<keyword evidence="1" id="KW-0611">Plant defense</keyword>
<dbReference type="InterPro" id="IPR050905">
    <property type="entry name" value="Plant_NBS-LRR"/>
</dbReference>
<dbReference type="Pfam" id="PF23247">
    <property type="entry name" value="LRR_RPS2"/>
    <property type="match status" value="5"/>
</dbReference>
<feature type="domain" description="Disease resistance protein At4g27190-like leucine-rich repeats" evidence="2">
    <location>
        <begin position="72"/>
        <end position="217"/>
    </location>
</feature>
<dbReference type="RefSeq" id="XP_048135699.1">
    <property type="nucleotide sequence ID" value="XM_048279742.1"/>
</dbReference>
<keyword evidence="3" id="KW-1185">Reference proteome</keyword>
<evidence type="ECO:0000256" key="1">
    <source>
        <dbReference type="ARBA" id="ARBA00022821"/>
    </source>
</evidence>
<dbReference type="SUPFAM" id="SSF52058">
    <property type="entry name" value="L domain-like"/>
    <property type="match status" value="3"/>
</dbReference>
<feature type="domain" description="Disease resistance protein At4g27190-like leucine-rich repeats" evidence="2">
    <location>
        <begin position="611"/>
        <end position="710"/>
    </location>
</feature>
<dbReference type="InterPro" id="IPR032675">
    <property type="entry name" value="LRR_dom_sf"/>
</dbReference>
<dbReference type="GeneID" id="125315294"/>
<sequence>MEAIITEEEGLGVEISKTLSFPMLSDLCLSDLGGLTSFSSEKGSLEDRSRDRIQSRSSALFNREVSFPFLESLTIERLPNLNELWSNESPLESSNLRSLKVVRCDSLSKVISSRSLVKLCKLQTLSINDCSLVQEIFYLEGPSANGDVETLSELTTLELNKLGSLRCIWNKNPSGIVSFHKLKKFELDGYDNLEFIFFPSMVKSLAQPRDLTVSNCKKMETIIAEEEGLGMEISKTSAFSMLTNLRLNHLESLKCFSRRKCSQEARSRDCVNSHFATLFSGEVALPSLETLYVTGMDSIEMIWDNQAVVESFPKLKSLFVDGCNKLVTIVPPFLPGQLKSLESLKAKACGSLEVVFELQPLIPLDGHPIALPLRDLAVSGLPKLKCVWDKEVHRQVEFQRLRYVSISECNSLTSLFPALIFRDLTQLEELEIRECGIAELIENEEGVPVPGFDFPKLTSLQLEHLTELMCLYDRAHTSHWPALKTLRVDGCNKVEILASQFENEMPRHKQPLFSIEKTAFPNLQEVKLDLCERMEIWHGDFHDEEFFCKLSVLELRHLSRESATSTSRFIESLTNLEELVVRESYLEEPSNNVEAMEGPSQEQKVILSFSRQIKHLKTLNVSDCDGLSSMFTPTIVENLVALTKLRISNCRILTEVVSDKGSKEGHKVAFHHLKCMELDGLIELKCFSSGGCALIFPLLEDVIVNGCPIMKFFSEGPIEAPKLDRVKATVVKAKFVRLFELPELVGKWHNEHNPINSSWQLQALVVDKCPSFINAMPFKLMLVLEKMTSLQVHDCKSLEEIFDLEGLEPVESIRVLPRLENLNFINLPKLRQLWNKDLQGMMRFNSLSSPTLSKCGNLRHAFTPSMAWCLANLEYVEIRECDRMEGVIEEEEGRGSAVEKISFPRLGQMTSKRLPNLTSFLSGKNHKLDCPELYYLKIAHSPKMRSLTWQSSLDIDHNTPSLFTPRVQFPGIAQMALSHMDNLCKIWTDNPLETLTFDSLWEVKVKNCESLENLFPHWVATSLTQLKRLRVESCRIEEIVANGDDTPHSNIAQVLFRKLTSPVLHDMPRLKTFRPNLPTLNWPFLEELRVTHRDKVNMLSFAASMNKWTRRNDQRDLLNQEAHSSFEGV</sequence>
<protein>
    <submittedName>
        <fullName evidence="4">Uncharacterized protein LOC125315294</fullName>
    </submittedName>
</protein>
<dbReference type="SUPFAM" id="SSF52047">
    <property type="entry name" value="RNI-like"/>
    <property type="match status" value="1"/>
</dbReference>
<feature type="domain" description="Disease resistance protein At4g27190-like leucine-rich repeats" evidence="2">
    <location>
        <begin position="744"/>
        <end position="882"/>
    </location>
</feature>
<evidence type="ECO:0000259" key="2">
    <source>
        <dbReference type="Pfam" id="PF23247"/>
    </source>
</evidence>
<evidence type="ECO:0000313" key="3">
    <source>
        <dbReference type="Proteomes" id="UP000827889"/>
    </source>
</evidence>
<feature type="domain" description="Disease resistance protein At4g27190-like leucine-rich repeats" evidence="2">
    <location>
        <begin position="972"/>
        <end position="1035"/>
    </location>
</feature>
<dbReference type="PANTHER" id="PTHR33463">
    <property type="entry name" value="NB-ARC DOMAIN-CONTAINING PROTEIN-RELATED"/>
    <property type="match status" value="1"/>
</dbReference>
<proteinExistence type="predicted"/>
<evidence type="ECO:0000313" key="4">
    <source>
        <dbReference type="RefSeq" id="XP_048135699.1"/>
    </source>
</evidence>
<name>A0ABM3HGH4_9MYRT</name>
<feature type="domain" description="Disease resistance protein At4g27190-like leucine-rich repeats" evidence="2">
    <location>
        <begin position="289"/>
        <end position="436"/>
    </location>
</feature>
<dbReference type="Proteomes" id="UP000827889">
    <property type="component" value="Chromosome 5"/>
</dbReference>
<organism evidence="3 4">
    <name type="scientific">Rhodamnia argentea</name>
    <dbReference type="NCBI Taxonomy" id="178133"/>
    <lineage>
        <taxon>Eukaryota</taxon>
        <taxon>Viridiplantae</taxon>
        <taxon>Streptophyta</taxon>
        <taxon>Embryophyta</taxon>
        <taxon>Tracheophyta</taxon>
        <taxon>Spermatophyta</taxon>
        <taxon>Magnoliopsida</taxon>
        <taxon>eudicotyledons</taxon>
        <taxon>Gunneridae</taxon>
        <taxon>Pentapetalae</taxon>
        <taxon>rosids</taxon>
        <taxon>malvids</taxon>
        <taxon>Myrtales</taxon>
        <taxon>Myrtaceae</taxon>
        <taxon>Myrtoideae</taxon>
        <taxon>Myrteae</taxon>
        <taxon>Australasian group</taxon>
        <taxon>Rhodamnia</taxon>
    </lineage>
</organism>
<accession>A0ABM3HGH4</accession>